<protein>
    <submittedName>
        <fullName evidence="2">Uncharacterized protein</fullName>
    </submittedName>
</protein>
<dbReference type="KEGG" id="dvl:Dvul_2772"/>
<organism evidence="2 3">
    <name type="scientific">Nitratidesulfovibrio vulgaris (strain DP4)</name>
    <name type="common">Desulfovibrio vulgaris</name>
    <dbReference type="NCBI Taxonomy" id="391774"/>
    <lineage>
        <taxon>Bacteria</taxon>
        <taxon>Pseudomonadati</taxon>
        <taxon>Thermodesulfobacteriota</taxon>
        <taxon>Desulfovibrionia</taxon>
        <taxon>Desulfovibrionales</taxon>
        <taxon>Desulfovibrionaceae</taxon>
        <taxon>Nitratidesulfovibrio</taxon>
    </lineage>
</organism>
<accession>A0A0H3AD45</accession>
<dbReference type="RefSeq" id="WP_011793077.1">
    <property type="nucleotide sequence ID" value="NC_008751.1"/>
</dbReference>
<proteinExistence type="predicted"/>
<dbReference type="EMBL" id="CP000527">
    <property type="protein sequence ID" value="ABM29783.1"/>
    <property type="molecule type" value="Genomic_DNA"/>
</dbReference>
<evidence type="ECO:0000256" key="1">
    <source>
        <dbReference type="SAM" id="MobiDB-lite"/>
    </source>
</evidence>
<gene>
    <name evidence="2" type="ordered locus">Dvul_2772</name>
</gene>
<sequence length="81" mass="8718">MQTDPITRLFTHAAALRSLASRQDETEAGLSLILRLLADDIEECGDALESAEQPRPTESDSTPAPLPGLHTDDDEVDASDD</sequence>
<evidence type="ECO:0000313" key="3">
    <source>
        <dbReference type="Proteomes" id="UP000009173"/>
    </source>
</evidence>
<feature type="compositionally biased region" description="Acidic residues" evidence="1">
    <location>
        <begin position="72"/>
        <end position="81"/>
    </location>
</feature>
<feature type="region of interest" description="Disordered" evidence="1">
    <location>
        <begin position="45"/>
        <end position="81"/>
    </location>
</feature>
<dbReference type="AlphaFoldDB" id="A0A0H3AD45"/>
<name>A0A0H3AD45_NITV4</name>
<dbReference type="HOGENOM" id="CLU_2568336_0_0_7"/>
<evidence type="ECO:0000313" key="2">
    <source>
        <dbReference type="EMBL" id="ABM29783.1"/>
    </source>
</evidence>
<dbReference type="Proteomes" id="UP000009173">
    <property type="component" value="Chromosome"/>
</dbReference>
<reference evidence="3" key="1">
    <citation type="journal article" date="2009" name="Environ. Microbiol.">
        <title>Contribution of mobile genetic elements to Desulfovibrio vulgaris genome plasticity.</title>
        <authorList>
            <person name="Walker C.B."/>
            <person name="Stolyar S."/>
            <person name="Chivian D."/>
            <person name="Pinel N."/>
            <person name="Gabster J.A."/>
            <person name="Dehal P.S."/>
            <person name="He Z."/>
            <person name="Yang Z.K."/>
            <person name="Yen H.C."/>
            <person name="Zhou J."/>
            <person name="Wall J.D."/>
            <person name="Hazen T.C."/>
            <person name="Arkin A.P."/>
            <person name="Stahl D.A."/>
        </authorList>
    </citation>
    <scope>NUCLEOTIDE SEQUENCE [LARGE SCALE GENOMIC DNA]</scope>
    <source>
        <strain evidence="3">DP4</strain>
    </source>
</reference>